<protein>
    <submittedName>
        <fullName evidence="1">Erythromycin esterase family protein</fullName>
    </submittedName>
</protein>
<gene>
    <name evidence="1" type="ORF">DRW41_13430</name>
</gene>
<evidence type="ECO:0000313" key="1">
    <source>
        <dbReference type="EMBL" id="RDU36525.1"/>
    </source>
</evidence>
<dbReference type="PANTHER" id="PTHR31299">
    <property type="entry name" value="ESTERASE, PUTATIVE (AFU_ORTHOLOGUE AFUA_1G05850)-RELATED"/>
    <property type="match status" value="1"/>
</dbReference>
<dbReference type="Gene3D" id="3.30.1870.10">
    <property type="entry name" value="EreA-like, domain 2"/>
    <property type="match status" value="1"/>
</dbReference>
<dbReference type="InterPro" id="IPR014622">
    <property type="entry name" value="UCP036794_erythomycin"/>
</dbReference>
<dbReference type="InterPro" id="IPR052036">
    <property type="entry name" value="Hydrolase/PRTase-associated"/>
</dbReference>
<dbReference type="CDD" id="cd14728">
    <property type="entry name" value="Ere-like"/>
    <property type="match status" value="1"/>
</dbReference>
<dbReference type="GO" id="GO:0046677">
    <property type="term" value="P:response to antibiotic"/>
    <property type="evidence" value="ECO:0007669"/>
    <property type="project" value="InterPro"/>
</dbReference>
<dbReference type="Proteomes" id="UP000257144">
    <property type="component" value="Unassembled WGS sequence"/>
</dbReference>
<evidence type="ECO:0000313" key="2">
    <source>
        <dbReference type="Proteomes" id="UP000257144"/>
    </source>
</evidence>
<comment type="caution">
    <text evidence="1">The sequence shown here is derived from an EMBL/GenBank/DDBJ whole genome shotgun (WGS) entry which is preliminary data.</text>
</comment>
<keyword evidence="2" id="KW-1185">Reference proteome</keyword>
<dbReference type="EMBL" id="QNQT01000005">
    <property type="protein sequence ID" value="RDU36525.1"/>
    <property type="molecule type" value="Genomic_DNA"/>
</dbReference>
<sequence>MDLENGLKESIQKWSIPIKDISDLDGLAMRASEAKYVLLGEASHGTSEFYTVRAELSKKLISEHGFTFIAVEGDWPACQAVNAYIKDNEDKRSPEEVLKAFHRWPTWMWANKEIASLVGWMKDYNKTVPEDKKAGFYGLDVYSLWESMDEIINYLRKINSSELQAALDAFSCFEPFNRSNETYAISAGYLSDGCRKEVIELLSSIRKNAHKEKIDRENALNLEINALVARNAEQYYRLMVMSDAGSWNTRDMHMAETLNAVMDFHGKNAKAVVWEHNTHVGDARATDMKKAGMVNVGQIVREEHGMEDVFICGFGTHRGTVIAAGQWGAPLREIDAPPAQAFSWEDELFQAGDEDKLLIFSDENRNEFAKEIGHRAIGVVYEPDMEQYGNYVPSSISRRYDAFIFLSQTKALSPLAIDSGI</sequence>
<dbReference type="AlphaFoldDB" id="A0A3D8GPV6"/>
<dbReference type="Gene3D" id="3.40.1660.10">
    <property type="entry name" value="EreA-like (biosynthetic domain)"/>
    <property type="match status" value="1"/>
</dbReference>
<dbReference type="Gene3D" id="1.20.1440.30">
    <property type="entry name" value="Biosynthetic Protein domain"/>
    <property type="match status" value="1"/>
</dbReference>
<dbReference type="Pfam" id="PF05139">
    <property type="entry name" value="Erythro_esteras"/>
    <property type="match status" value="1"/>
</dbReference>
<dbReference type="OrthoDB" id="9810066at2"/>
<dbReference type="InterPro" id="IPR007815">
    <property type="entry name" value="Emycin_Estase"/>
</dbReference>
<reference evidence="1 2" key="1">
    <citation type="submission" date="2018-07" db="EMBL/GenBank/DDBJ databases">
        <title>Bacillus sp. YLB-04 draft genome sequence.</title>
        <authorList>
            <person name="Yu L."/>
            <person name="Tang X."/>
        </authorList>
    </citation>
    <scope>NUCLEOTIDE SEQUENCE [LARGE SCALE GENOMIC DNA]</scope>
    <source>
        <strain evidence="1 2">YLB-04</strain>
    </source>
</reference>
<dbReference type="SUPFAM" id="SSF159501">
    <property type="entry name" value="EreA/ChaN-like"/>
    <property type="match status" value="1"/>
</dbReference>
<accession>A0A3D8GPV6</accession>
<proteinExistence type="predicted"/>
<organism evidence="1 2">
    <name type="scientific">Neobacillus piezotolerans</name>
    <dbReference type="NCBI Taxonomy" id="2259171"/>
    <lineage>
        <taxon>Bacteria</taxon>
        <taxon>Bacillati</taxon>
        <taxon>Bacillota</taxon>
        <taxon>Bacilli</taxon>
        <taxon>Bacillales</taxon>
        <taxon>Bacillaceae</taxon>
        <taxon>Neobacillus</taxon>
    </lineage>
</organism>
<dbReference type="PIRSF" id="PIRSF036794">
    <property type="entry name" value="UCP_erythr_ester"/>
    <property type="match status" value="1"/>
</dbReference>
<dbReference type="PANTHER" id="PTHR31299:SF0">
    <property type="entry name" value="ESTERASE, PUTATIVE (AFU_ORTHOLOGUE AFUA_1G05850)-RELATED"/>
    <property type="match status" value="1"/>
</dbReference>
<name>A0A3D8GPV6_9BACI</name>